<evidence type="ECO:0000313" key="6">
    <source>
        <dbReference type="Proteomes" id="UP001140206"/>
    </source>
</evidence>
<accession>A0AAV8EP04</accession>
<dbReference type="GO" id="GO:0005634">
    <property type="term" value="C:nucleus"/>
    <property type="evidence" value="ECO:0007669"/>
    <property type="project" value="TreeGrafter"/>
</dbReference>
<dbReference type="SUPFAM" id="SSF54928">
    <property type="entry name" value="RNA-binding domain, RBD"/>
    <property type="match status" value="1"/>
</dbReference>
<dbReference type="SMART" id="SM01218">
    <property type="entry name" value="FoP_duplication"/>
    <property type="match status" value="1"/>
</dbReference>
<dbReference type="PANTHER" id="PTHR19965:SF93">
    <property type="entry name" value="RNA RECOGNITION MOTIF"/>
    <property type="match status" value="1"/>
</dbReference>
<evidence type="ECO:0000256" key="3">
    <source>
        <dbReference type="SAM" id="MobiDB-lite"/>
    </source>
</evidence>
<gene>
    <name evidence="5" type="ORF">LUZ62_064094</name>
</gene>
<dbReference type="Pfam" id="PF00076">
    <property type="entry name" value="RRM_1"/>
    <property type="match status" value="1"/>
</dbReference>
<dbReference type="InterPro" id="IPR025715">
    <property type="entry name" value="FoP_C"/>
</dbReference>
<evidence type="ECO:0000259" key="4">
    <source>
        <dbReference type="PROSITE" id="PS50102"/>
    </source>
</evidence>
<reference evidence="5" key="1">
    <citation type="submission" date="2022-08" db="EMBL/GenBank/DDBJ databases">
        <authorList>
            <person name="Marques A."/>
        </authorList>
    </citation>
    <scope>NUCLEOTIDE SEQUENCE</scope>
    <source>
        <strain evidence="5">RhyPub2mFocal</strain>
        <tissue evidence="5">Leaves</tissue>
    </source>
</reference>
<dbReference type="SMART" id="SM00360">
    <property type="entry name" value="RRM"/>
    <property type="match status" value="1"/>
</dbReference>
<keyword evidence="1 2" id="KW-0694">RNA-binding</keyword>
<keyword evidence="6" id="KW-1185">Reference proteome</keyword>
<evidence type="ECO:0000256" key="2">
    <source>
        <dbReference type="PROSITE-ProRule" id="PRU00176"/>
    </source>
</evidence>
<name>A0AAV8EP04_9POAL</name>
<proteinExistence type="predicted"/>
<dbReference type="GO" id="GO:0003729">
    <property type="term" value="F:mRNA binding"/>
    <property type="evidence" value="ECO:0007669"/>
    <property type="project" value="TreeGrafter"/>
</dbReference>
<dbReference type="Gene3D" id="3.30.70.330">
    <property type="match status" value="1"/>
</dbReference>
<dbReference type="InterPro" id="IPR012677">
    <property type="entry name" value="Nucleotide-bd_a/b_plait_sf"/>
</dbReference>
<evidence type="ECO:0000313" key="5">
    <source>
        <dbReference type="EMBL" id="KAJ4779837.1"/>
    </source>
</evidence>
<dbReference type="PROSITE" id="PS50102">
    <property type="entry name" value="RRM"/>
    <property type="match status" value="1"/>
</dbReference>
<feature type="compositionally biased region" description="Basic and acidic residues" evidence="3">
    <location>
        <begin position="16"/>
        <end position="25"/>
    </location>
</feature>
<feature type="domain" description="RRM" evidence="4">
    <location>
        <begin position="101"/>
        <end position="178"/>
    </location>
</feature>
<protein>
    <submittedName>
        <fullName evidence="5">THO complex subunit 4</fullName>
    </submittedName>
</protein>
<dbReference type="InterPro" id="IPR000504">
    <property type="entry name" value="RRM_dom"/>
</dbReference>
<feature type="region of interest" description="Disordered" evidence="3">
    <location>
        <begin position="16"/>
        <end position="37"/>
    </location>
</feature>
<comment type="caution">
    <text evidence="5">The sequence shown here is derived from an EMBL/GenBank/DDBJ whole genome shotgun (WGS) entry which is preliminary data.</text>
</comment>
<dbReference type="AlphaFoldDB" id="A0AAV8EP04"/>
<dbReference type="Proteomes" id="UP001140206">
    <property type="component" value="Chromosome 3"/>
</dbReference>
<sequence length="277" mass="29582">MARSPLDMSLDDLIRARHSKNDGRRYNSAAPSPSRRNRILNFRTNTNRLTPYSHLPKAPDSPWEHDLYTPHMGPLVGPFEGSSSASASASASGSGSAIELTKLFVSNLDYAVTDEDIQELFSVIGEIKHYSINYDRTGRSEGTAEVVFARHADALVAVKRYDNMLLDGKPIKIDIVGKHLKAPLPLTLPPVVAPLPYAGVLGNLNASMRSGGFGGRRGLPGGGGFGAEARDQGQGGYFNGGLGGGGSKVKRKELVPVSAADLDAELDRYHASAKQTI</sequence>
<dbReference type="GO" id="GO:0006406">
    <property type="term" value="P:mRNA export from nucleus"/>
    <property type="evidence" value="ECO:0007669"/>
    <property type="project" value="TreeGrafter"/>
</dbReference>
<organism evidence="5 6">
    <name type="scientific">Rhynchospora pubera</name>
    <dbReference type="NCBI Taxonomy" id="906938"/>
    <lineage>
        <taxon>Eukaryota</taxon>
        <taxon>Viridiplantae</taxon>
        <taxon>Streptophyta</taxon>
        <taxon>Embryophyta</taxon>
        <taxon>Tracheophyta</taxon>
        <taxon>Spermatophyta</taxon>
        <taxon>Magnoliopsida</taxon>
        <taxon>Liliopsida</taxon>
        <taxon>Poales</taxon>
        <taxon>Cyperaceae</taxon>
        <taxon>Cyperoideae</taxon>
        <taxon>Rhynchosporeae</taxon>
        <taxon>Rhynchospora</taxon>
    </lineage>
</organism>
<dbReference type="PANTHER" id="PTHR19965">
    <property type="entry name" value="RNA AND EXPORT FACTOR BINDING PROTEIN"/>
    <property type="match status" value="1"/>
</dbReference>
<dbReference type="InterPro" id="IPR051229">
    <property type="entry name" value="ALYREF_mRNA_export"/>
</dbReference>
<dbReference type="EMBL" id="JAMFTS010000003">
    <property type="protein sequence ID" value="KAJ4779837.1"/>
    <property type="molecule type" value="Genomic_DNA"/>
</dbReference>
<evidence type="ECO:0000256" key="1">
    <source>
        <dbReference type="ARBA" id="ARBA00022884"/>
    </source>
</evidence>
<dbReference type="CDD" id="cd12680">
    <property type="entry name" value="RRM_THOC4"/>
    <property type="match status" value="1"/>
</dbReference>
<dbReference type="InterPro" id="IPR035979">
    <property type="entry name" value="RBD_domain_sf"/>
</dbReference>